<dbReference type="GO" id="GO:0016787">
    <property type="term" value="F:hydrolase activity"/>
    <property type="evidence" value="ECO:0007669"/>
    <property type="project" value="UniProtKB-KW"/>
</dbReference>
<dbReference type="InterPro" id="IPR050261">
    <property type="entry name" value="FrsA_esterase"/>
</dbReference>
<keyword evidence="4" id="KW-1185">Reference proteome</keyword>
<feature type="compositionally biased region" description="Basic and acidic residues" evidence="2">
    <location>
        <begin position="194"/>
        <end position="229"/>
    </location>
</feature>
<dbReference type="Proteomes" id="UP001612928">
    <property type="component" value="Unassembled WGS sequence"/>
</dbReference>
<evidence type="ECO:0000256" key="2">
    <source>
        <dbReference type="SAM" id="MobiDB-lite"/>
    </source>
</evidence>
<sequence>MPEPSDPSPPSGPSEPLVPSSGLRHLGEFSGLAGLAVRQRGVFPDAVPGPALRRAAREAVGVLDLVAEDVRVERAWEMGDISGEELSWSVGYGPRTRAYLLRPRGVTGVLPGVVALHCHAGMKWAGKDKIADGPEPPSPEVLRLRRDIYGGRAYAGELARRGFAVLAHDVLGWGSRRFPLDAMPEPIAALARAESPREHPPERPRENPREHSREDPPEHPPENPPEHLSEADRYDRAAAQHEHLLEKYCTLLGTSLAGVVAGEDLAAAAYLRHRPDVGPVGCVGLSGGGLRAALLGAFDPGVRAVAIAAMVSSYRDMLDCHVTRHTWMLYPPGLSRLCDYPTLVAARAPDPLLVLYAERDELFPAAGMRRAHETIARHYPDGGYEGAFHDAPHAFDLPMQEHAFAWLADRLSR</sequence>
<name>A0ABW8AB43_9ACTN</name>
<gene>
    <name evidence="3" type="ORF">ACIBP5_28825</name>
</gene>
<comment type="similarity">
    <text evidence="1">Belongs to the AB hydrolase superfamily.</text>
</comment>
<dbReference type="PANTHER" id="PTHR22946">
    <property type="entry name" value="DIENELACTONE HYDROLASE DOMAIN-CONTAINING PROTEIN-RELATED"/>
    <property type="match status" value="1"/>
</dbReference>
<proteinExistence type="inferred from homology"/>
<accession>A0ABW8AB43</accession>
<dbReference type="EMBL" id="JBITMB010000007">
    <property type="protein sequence ID" value="MFI7443994.1"/>
    <property type="molecule type" value="Genomic_DNA"/>
</dbReference>
<feature type="region of interest" description="Disordered" evidence="2">
    <location>
        <begin position="1"/>
        <end position="20"/>
    </location>
</feature>
<evidence type="ECO:0000256" key="1">
    <source>
        <dbReference type="ARBA" id="ARBA00008645"/>
    </source>
</evidence>
<feature type="compositionally biased region" description="Pro residues" evidence="2">
    <location>
        <begin position="1"/>
        <end position="13"/>
    </location>
</feature>
<dbReference type="EC" id="3.4.-.-" evidence="3"/>
<organism evidence="3 4">
    <name type="scientific">Nonomuraea indica</name>
    <dbReference type="NCBI Taxonomy" id="1581193"/>
    <lineage>
        <taxon>Bacteria</taxon>
        <taxon>Bacillati</taxon>
        <taxon>Actinomycetota</taxon>
        <taxon>Actinomycetes</taxon>
        <taxon>Streptosporangiales</taxon>
        <taxon>Streptosporangiaceae</taxon>
        <taxon>Nonomuraea</taxon>
    </lineage>
</organism>
<keyword evidence="3" id="KW-0378">Hydrolase</keyword>
<feature type="region of interest" description="Disordered" evidence="2">
    <location>
        <begin position="191"/>
        <end position="229"/>
    </location>
</feature>
<evidence type="ECO:0000313" key="4">
    <source>
        <dbReference type="Proteomes" id="UP001612928"/>
    </source>
</evidence>
<evidence type="ECO:0000313" key="3">
    <source>
        <dbReference type="EMBL" id="MFI7443994.1"/>
    </source>
</evidence>
<dbReference type="RefSeq" id="WP_397024197.1">
    <property type="nucleotide sequence ID" value="NZ_JBITMB010000007.1"/>
</dbReference>
<comment type="caution">
    <text evidence="3">The sequence shown here is derived from an EMBL/GenBank/DDBJ whole genome shotgun (WGS) entry which is preliminary data.</text>
</comment>
<dbReference type="PANTHER" id="PTHR22946:SF8">
    <property type="entry name" value="ACETYL XYLAN ESTERASE DOMAIN-CONTAINING PROTEIN"/>
    <property type="match status" value="1"/>
</dbReference>
<dbReference type="Gene3D" id="3.40.50.1820">
    <property type="entry name" value="alpha/beta hydrolase"/>
    <property type="match status" value="1"/>
</dbReference>
<reference evidence="3 4" key="1">
    <citation type="submission" date="2024-10" db="EMBL/GenBank/DDBJ databases">
        <title>The Natural Products Discovery Center: Release of the First 8490 Sequenced Strains for Exploring Actinobacteria Biosynthetic Diversity.</title>
        <authorList>
            <person name="Kalkreuter E."/>
            <person name="Kautsar S.A."/>
            <person name="Yang D."/>
            <person name="Bader C.D."/>
            <person name="Teijaro C.N."/>
            <person name="Fluegel L."/>
            <person name="Davis C.M."/>
            <person name="Simpson J.R."/>
            <person name="Lauterbach L."/>
            <person name="Steele A.D."/>
            <person name="Gui C."/>
            <person name="Meng S."/>
            <person name="Li G."/>
            <person name="Viehrig K."/>
            <person name="Ye F."/>
            <person name="Su P."/>
            <person name="Kiefer A.F."/>
            <person name="Nichols A."/>
            <person name="Cepeda A.J."/>
            <person name="Yan W."/>
            <person name="Fan B."/>
            <person name="Jiang Y."/>
            <person name="Adhikari A."/>
            <person name="Zheng C.-J."/>
            <person name="Schuster L."/>
            <person name="Cowan T.M."/>
            <person name="Smanski M.J."/>
            <person name="Chevrette M.G."/>
            <person name="De Carvalho L.P.S."/>
            <person name="Shen B."/>
        </authorList>
    </citation>
    <scope>NUCLEOTIDE SEQUENCE [LARGE SCALE GENOMIC DNA]</scope>
    <source>
        <strain evidence="3 4">NPDC049503</strain>
    </source>
</reference>
<protein>
    <submittedName>
        <fullName evidence="3">Alpha/beta hydrolase family protein</fullName>
        <ecNumber evidence="3">3.4.-.-</ecNumber>
    </submittedName>
</protein>
<dbReference type="SUPFAM" id="SSF53474">
    <property type="entry name" value="alpha/beta-Hydrolases"/>
    <property type="match status" value="1"/>
</dbReference>
<dbReference type="InterPro" id="IPR029058">
    <property type="entry name" value="AB_hydrolase_fold"/>
</dbReference>